<dbReference type="PROSITE" id="PS50056">
    <property type="entry name" value="TYR_PHOSPHATASE_2"/>
    <property type="match status" value="1"/>
</dbReference>
<feature type="transmembrane region" description="Helical" evidence="9">
    <location>
        <begin position="2002"/>
        <end position="2026"/>
    </location>
</feature>
<evidence type="ECO:0000313" key="11">
    <source>
        <dbReference type="EMBL" id="CCI49879.1"/>
    </source>
</evidence>
<evidence type="ECO:0000313" key="12">
    <source>
        <dbReference type="Proteomes" id="UP000053237"/>
    </source>
</evidence>
<evidence type="ECO:0000256" key="9">
    <source>
        <dbReference type="SAM" id="Phobius"/>
    </source>
</evidence>
<keyword evidence="2 9" id="KW-0812">Transmembrane</keyword>
<dbReference type="SUPFAM" id="SSF81271">
    <property type="entry name" value="TGS-like"/>
    <property type="match status" value="1"/>
</dbReference>
<sequence length="2408" mass="271580">MELVHQLLTKCLDHIALYGNEGVLVSTLFAEVLHDVPSPSVEIQKCLWKLLLGQAASSIITFHVRPSQVRQYCFSSATSVSGDEEESLTRSNVQVAKESVLFCTVDCPELKQDQLHKAANRDRLALLKALSMFDDVHTLWSCLHVVGCHDLRLRALNLPPREYFEQSQMKILEFIGQCRHIGITFSELQKKLEADMVRKMEETYVLPVHNGKLCLFGHDTLNKDDFIVHAKGDKDAKPTPCNLKKLHYILDTLISYRLVVKRIMLVQNPTLRRLNILHLPRFAGMFHPEMLNKTAEFVFDDTYKAQLIQSAINYLQKQVNKSAVVVEMGYDLGLNRRQLEVLRTCIARETKKNAQSNMKFPLIYYQAALPHRGNSNKEKKLLNCVKYVGVCEEVHGTSSQSLMSRSGNEYQDSVMEMDTAKPKGIFIELGLIQHLYDYIIKSQDRGTTIIDLRNEYSLPGSKLPYKLLGETVSRYQLVARQELIGKNDGFRFFSRASADGREIIPKVCKDDLQKAKCTPQQYPTVKNKASRTDADDVSGLAASQRLENNNLTAFSKESAGTSSWKKTFKDAINSEGVHTVEGNRIQRLSVIMERVEKEKIVALYSLKASIIAFESKIADKRGNAHIAALIDTRTLQRLVLQLQSEKKLKVLKREIQPRNVTGKVRTLHYVVSPSHEHDEAMFHDFMHSCARDERLRRIHQSQSIESNVMMVKDRVYHDATGVHRSFASAGTNGLNTCPTAKDHSMEAAQELQDTSGRHLGPVLQYRERGHLKRYENSMIKRQYRKLGLAFGVMFRSKVLHEFLWTFLNQNPNNHIREFSDQRHTHCTTAENGTSGILFSLQEVLDAMPVSTYITIFAGGSLLNAQEFAQVQNVISSNNTFSALPDDLRERLRYRERMRTRKALGILVDLHLILPRRLAIGNLKDVLVKKCNDADLGDEFSRALFANANNYLFLLRTENVRIVLSLEKDTEGADNFNVMCKKLTSLRVFGYAEDKYSFGFDLPLCFDFITYGQVTQYWQALECLCLEKVMAEMSSTSALSCAFSRVPLPERIRTLQMFRVIGWKPHGQKIRKARNLPIDTSGIVSRLIRKRRISKNTHTAKKCLKRQKLSEKSASSPTASETTKWLKKTSREVTSLPSRRRGTRSAISLWTTEQDELLQNLYIKTTKANWLAPIPNELKESQSVVCFRAPCFVGLRANYREIAKTLGKTRQDVLQRLKKVCNEPRFLLMMEHAKHELQTKNTVFSDEESVIASNDLTALFRRAVMMNICSQEEYNPLIAEQLVCQWHPNNVRLIWRYLWLNSWIVRSRAYTQHDRVFVPSQYLRNFLKLQPPTYPVSLFLQAADPDSMIESNQGYSPTSSRDLAVSSSDIPSKCSTYQHCTRDGETSTDDQFFETDAVPGDCALVLSCQVLGSCILVPSYQDNGNIDLPVKTSMDEKRSKVSSIGNNECNNKTNVVGFAAHVTEYTGCVDHFALIDLWQVVLRFRFETTGTPDVPEQLQTFSMVPLDSESTCCCINDINPDWTAFKPLLVSNLENDIISTTEKRCGEGITFDDLLLCLKMPKFALAEDGKIMTAIHSSSHGSRVEEFVVDVLNSCVKKNQLLRVNGYDRQIYVHPKFGNKWLLHSYKLVADRRCPSIERVDFDLSNGTLLYPWSKMDGEVNEMFLVSIQRRIVACLLEKPGITDRHIQRELNGLLTLQDTREVLAMLVRKAVIYYRGNQFLNNIRQVSVIAHVLRCFEDTDIVHVDSRIDPISDLLTVRTELALADLQTVERKLENMTRKKTLLDKKNAVLLHVLERSKAQLENDLYLQRLDFEDSEERIQFEQLQLLTAKKVLYLCNVSEGEAKSGNEMTQNVSTMAKSEGNICLVISAALEEAAASFEDDATQLEYLESCGMAETGLTKVIQACRDILQLQTFYTVGPKEARAWSIRKGFTAAEAAATIHSDFARLLIRAETISYHDFIQAGNAKIAKEKGLTRAEGKDYICQDGDVFNFLPAMIQDIHPIFQAFLGTCFTWGLTAMGAALVYLLDIDDKVKSKKMLDAMLGFAGGVMLAASYWSLLAPAIDIAQESQLYGTDGRWVFLPVSIGFALGAGAMLATESILLLLQSNSIKSHDISKKCDDMPKQETSEHDLNPMTCFGVGKNVDESRRVLLLVIAITLHNFPEGLAVGVGFGSIGQSVKSTFANAVNLAVGVGLQNFPEGLVVSMPLRRAGMSPFRAFMWGQLSGIVEPVGGILGAASVMYIQPLLPYALSFAAGAMIFVVVDDLIPEANRSGNSKLATIGIIAGFIVMMSLDVAFRRILVHCNKGISRSVSLVVAYILKYHHLSYDEALALVKKKRPVASPNTTFLHQLQAYARKQNCQKIPTTSEVEKDEQSSLIGPSMRYAVETLIGPKLPKDMRIRSHESIRSVR</sequence>
<dbReference type="Pfam" id="PF06071">
    <property type="entry name" value="YchF-GTPase_C"/>
    <property type="match status" value="1"/>
</dbReference>
<dbReference type="Pfam" id="PF24101">
    <property type="entry name" value="WHD_GTF3C1"/>
    <property type="match status" value="1"/>
</dbReference>
<dbReference type="GO" id="GO:0005524">
    <property type="term" value="F:ATP binding"/>
    <property type="evidence" value="ECO:0007669"/>
    <property type="project" value="UniProtKB-KW"/>
</dbReference>
<evidence type="ECO:0000256" key="8">
    <source>
        <dbReference type="SAM" id="MobiDB-lite"/>
    </source>
</evidence>
<dbReference type="Gene3D" id="3.10.20.30">
    <property type="match status" value="1"/>
</dbReference>
<dbReference type="SUPFAM" id="SSF52540">
    <property type="entry name" value="P-loop containing nucleoside triphosphate hydrolases"/>
    <property type="match status" value="1"/>
</dbReference>
<keyword evidence="6 9" id="KW-0472">Membrane</keyword>
<dbReference type="STRING" id="65357.A0A024GT25"/>
<dbReference type="Proteomes" id="UP000053237">
    <property type="component" value="Unassembled WGS sequence"/>
</dbReference>
<feature type="region of interest" description="Disordered" evidence="8">
    <location>
        <begin position="1105"/>
        <end position="1137"/>
    </location>
</feature>
<feature type="transmembrane region" description="Helical" evidence="9">
    <location>
        <begin position="2038"/>
        <end position="2057"/>
    </location>
</feature>
<comment type="caution">
    <text evidence="11">The sequence shown here is derived from an EMBL/GenBank/DDBJ whole genome shotgun (WGS) entry which is preliminary data.</text>
</comment>
<protein>
    <recommendedName>
        <fullName evidence="10">Tyrosine specific protein phosphatases domain-containing protein</fullName>
    </recommendedName>
</protein>
<dbReference type="PANTHER" id="PTHR23305">
    <property type="entry name" value="OBG GTPASE FAMILY"/>
    <property type="match status" value="1"/>
</dbReference>
<evidence type="ECO:0000256" key="3">
    <source>
        <dbReference type="ARBA" id="ARBA00022741"/>
    </source>
</evidence>
<keyword evidence="3" id="KW-0547">Nucleotide-binding</keyword>
<name>A0A024GT25_9STRA</name>
<dbReference type="InterPro" id="IPR003689">
    <property type="entry name" value="ZIP"/>
</dbReference>
<keyword evidence="4" id="KW-0067">ATP-binding</keyword>
<dbReference type="InterPro" id="IPR000340">
    <property type="entry name" value="Dual-sp_phosphatase_cat-dom"/>
</dbReference>
<dbReference type="Pfam" id="PF00782">
    <property type="entry name" value="DSPc"/>
    <property type="match status" value="1"/>
</dbReference>
<feature type="transmembrane region" description="Helical" evidence="9">
    <location>
        <begin position="2216"/>
        <end position="2241"/>
    </location>
</feature>
<evidence type="ECO:0000256" key="5">
    <source>
        <dbReference type="ARBA" id="ARBA00022989"/>
    </source>
</evidence>
<evidence type="ECO:0000256" key="1">
    <source>
        <dbReference type="ARBA" id="ARBA00004141"/>
    </source>
</evidence>
<dbReference type="Pfam" id="PF02535">
    <property type="entry name" value="Zip"/>
    <property type="match status" value="1"/>
</dbReference>
<dbReference type="SUPFAM" id="SSF52799">
    <property type="entry name" value="(Phosphotyrosine protein) phosphatases II"/>
    <property type="match status" value="1"/>
</dbReference>
<evidence type="ECO:0000256" key="7">
    <source>
        <dbReference type="SAM" id="Coils"/>
    </source>
</evidence>
<dbReference type="InterPro" id="IPR027417">
    <property type="entry name" value="P-loop_NTPase"/>
</dbReference>
<dbReference type="Gene3D" id="3.90.190.10">
    <property type="entry name" value="Protein tyrosine phosphatase superfamily"/>
    <property type="match status" value="1"/>
</dbReference>
<evidence type="ECO:0000256" key="4">
    <source>
        <dbReference type="ARBA" id="ARBA00022840"/>
    </source>
</evidence>
<evidence type="ECO:0000259" key="10">
    <source>
        <dbReference type="PROSITE" id="PS50056"/>
    </source>
</evidence>
<dbReference type="GO" id="GO:0046873">
    <property type="term" value="F:metal ion transmembrane transporter activity"/>
    <property type="evidence" value="ECO:0007669"/>
    <property type="project" value="InterPro"/>
</dbReference>
<dbReference type="InterPro" id="IPR000387">
    <property type="entry name" value="Tyr_Pase_dom"/>
</dbReference>
<keyword evidence="7" id="KW-0175">Coiled coil</keyword>
<dbReference type="InterPro" id="IPR012675">
    <property type="entry name" value="Beta-grasp_dom_sf"/>
</dbReference>
<dbReference type="GO" id="GO:0016887">
    <property type="term" value="F:ATP hydrolysis activity"/>
    <property type="evidence" value="ECO:0007669"/>
    <property type="project" value="TreeGrafter"/>
</dbReference>
<dbReference type="InterPro" id="IPR020422">
    <property type="entry name" value="TYR_PHOSPHATASE_DUAL_dom"/>
</dbReference>
<dbReference type="InterPro" id="IPR029021">
    <property type="entry name" value="Prot-tyrosine_phosphatase-like"/>
</dbReference>
<dbReference type="InterPro" id="IPR056467">
    <property type="entry name" value="eWH_GTF3C1"/>
</dbReference>
<feature type="transmembrane region" description="Helical" evidence="9">
    <location>
        <begin position="2277"/>
        <end position="2295"/>
    </location>
</feature>
<keyword evidence="5 9" id="KW-1133">Transmembrane helix</keyword>
<dbReference type="InterPro" id="IPR013029">
    <property type="entry name" value="YchF_C"/>
</dbReference>
<feature type="domain" description="Tyrosine specific protein phosphatases" evidence="10">
    <location>
        <begin position="2297"/>
        <end position="2337"/>
    </location>
</feature>
<keyword evidence="12" id="KW-1185">Reference proteome</keyword>
<dbReference type="PANTHER" id="PTHR23305:SF18">
    <property type="entry name" value="OBG-TYPE G DOMAIN-CONTAINING PROTEIN"/>
    <property type="match status" value="1"/>
</dbReference>
<feature type="transmembrane region" description="Helical" evidence="9">
    <location>
        <begin position="2247"/>
        <end position="2265"/>
    </location>
</feature>
<dbReference type="EMBL" id="CAIX01000359">
    <property type="protein sequence ID" value="CCI49879.1"/>
    <property type="molecule type" value="Genomic_DNA"/>
</dbReference>
<gene>
    <name evidence="11" type="ORF">BN9_113530</name>
</gene>
<evidence type="ECO:0000256" key="2">
    <source>
        <dbReference type="ARBA" id="ARBA00022692"/>
    </source>
</evidence>
<comment type="subcellular location">
    <subcellularLocation>
        <location evidence="1">Membrane</location>
        <topology evidence="1">Multi-pass membrane protein</topology>
    </subcellularLocation>
</comment>
<feature type="compositionally biased region" description="Polar residues" evidence="8">
    <location>
        <begin position="1111"/>
        <end position="1122"/>
    </location>
</feature>
<proteinExistence type="predicted"/>
<organism evidence="11 12">
    <name type="scientific">Albugo candida</name>
    <dbReference type="NCBI Taxonomy" id="65357"/>
    <lineage>
        <taxon>Eukaryota</taxon>
        <taxon>Sar</taxon>
        <taxon>Stramenopiles</taxon>
        <taxon>Oomycota</taxon>
        <taxon>Peronosporomycetes</taxon>
        <taxon>Albuginales</taxon>
        <taxon>Albuginaceae</taxon>
        <taxon>Albugo</taxon>
    </lineage>
</organism>
<dbReference type="GO" id="GO:0016020">
    <property type="term" value="C:membrane"/>
    <property type="evidence" value="ECO:0007669"/>
    <property type="project" value="UniProtKB-SubCell"/>
</dbReference>
<dbReference type="InParanoid" id="A0A024GT25"/>
<dbReference type="FunFam" id="3.10.20.30:FF:000001">
    <property type="entry name" value="Ribosome-binding ATPase YchF"/>
    <property type="match status" value="1"/>
</dbReference>
<evidence type="ECO:0000256" key="6">
    <source>
        <dbReference type="ARBA" id="ARBA00023136"/>
    </source>
</evidence>
<dbReference type="CDD" id="cd14498">
    <property type="entry name" value="DSP"/>
    <property type="match status" value="1"/>
</dbReference>
<accession>A0A024GT25</accession>
<reference evidence="11 12" key="1">
    <citation type="submission" date="2012-05" db="EMBL/GenBank/DDBJ databases">
        <title>Recombination and specialization in a pathogen metapopulation.</title>
        <authorList>
            <person name="Gardiner A."/>
            <person name="Kemen E."/>
            <person name="Schultz-Larsen T."/>
            <person name="MacLean D."/>
            <person name="Van Oosterhout C."/>
            <person name="Jones J.D.G."/>
        </authorList>
    </citation>
    <scope>NUCLEOTIDE SEQUENCE [LARGE SCALE GENOMIC DNA]</scope>
    <source>
        <strain evidence="11 12">Ac Nc2</strain>
    </source>
</reference>
<dbReference type="Gene3D" id="1.10.150.300">
    <property type="entry name" value="TGS-like domain"/>
    <property type="match status" value="1"/>
</dbReference>
<dbReference type="InterPro" id="IPR023192">
    <property type="entry name" value="TGS-like_dom_sf"/>
</dbReference>
<feature type="coiled-coil region" evidence="7">
    <location>
        <begin position="1759"/>
        <end position="1786"/>
    </location>
</feature>
<dbReference type="GO" id="GO:0005737">
    <property type="term" value="C:cytoplasm"/>
    <property type="evidence" value="ECO:0007669"/>
    <property type="project" value="TreeGrafter"/>
</dbReference>
<dbReference type="SMART" id="SM00195">
    <property type="entry name" value="DSPc"/>
    <property type="match status" value="1"/>
</dbReference>
<dbReference type="OrthoDB" id="68020at2759"/>
<feature type="transmembrane region" description="Helical" evidence="9">
    <location>
        <begin position="2077"/>
        <end position="2103"/>
    </location>
</feature>
<dbReference type="InterPro" id="IPR012676">
    <property type="entry name" value="TGS-like"/>
</dbReference>